<organism evidence="1 2">
    <name type="scientific">Breznakiella homolactica</name>
    <dbReference type="NCBI Taxonomy" id="2798577"/>
    <lineage>
        <taxon>Bacteria</taxon>
        <taxon>Pseudomonadati</taxon>
        <taxon>Spirochaetota</taxon>
        <taxon>Spirochaetia</taxon>
        <taxon>Spirochaetales</taxon>
        <taxon>Breznakiellaceae</taxon>
        <taxon>Breznakiella</taxon>
    </lineage>
</organism>
<dbReference type="RefSeq" id="WP_215625103.1">
    <property type="nucleotide sequence ID" value="NZ_CP067089.2"/>
</dbReference>
<sequence>MADTETRMAALIQNLRDAECGDEAISRFLELGKKNRIGEQLTLLAAHRAALLGNVRRAQKSLDCMDYLIFNLKKENPGQL</sequence>
<dbReference type="AlphaFoldDB" id="A0A7T7XK90"/>
<accession>A0A7T7XK90</accession>
<name>A0A7T7XK90_9SPIR</name>
<evidence type="ECO:0000313" key="1">
    <source>
        <dbReference type="EMBL" id="QQO07797.1"/>
    </source>
</evidence>
<evidence type="ECO:0000313" key="2">
    <source>
        <dbReference type="Proteomes" id="UP000595917"/>
    </source>
</evidence>
<protein>
    <submittedName>
        <fullName evidence="1">Uncharacterized protein</fullName>
    </submittedName>
</protein>
<proteinExistence type="predicted"/>
<gene>
    <name evidence="1" type="ORF">JFL75_12700</name>
</gene>
<dbReference type="EMBL" id="CP067089">
    <property type="protein sequence ID" value="QQO07797.1"/>
    <property type="molecule type" value="Genomic_DNA"/>
</dbReference>
<dbReference type="Proteomes" id="UP000595917">
    <property type="component" value="Chromosome"/>
</dbReference>
<keyword evidence="2" id="KW-1185">Reference proteome</keyword>
<reference evidence="1" key="1">
    <citation type="submission" date="2021-01" db="EMBL/GenBank/DDBJ databases">
        <title>Description of Breznakiella homolactica.</title>
        <authorList>
            <person name="Song Y."/>
            <person name="Brune A."/>
        </authorList>
    </citation>
    <scope>NUCLEOTIDE SEQUENCE</scope>
    <source>
        <strain evidence="1">RmG30</strain>
    </source>
</reference>
<dbReference type="KEGG" id="bhc:JFL75_12700"/>